<protein>
    <submittedName>
        <fullName evidence="2">OsmC family peroxiredoxin</fullName>
    </submittedName>
    <submittedName>
        <fullName evidence="1">Putative OsmC-like protein</fullName>
    </submittedName>
</protein>
<proteinExistence type="predicted"/>
<evidence type="ECO:0000313" key="4">
    <source>
        <dbReference type="Proteomes" id="UP000582213"/>
    </source>
</evidence>
<evidence type="ECO:0000313" key="3">
    <source>
        <dbReference type="Proteomes" id="UP000427373"/>
    </source>
</evidence>
<name>A0A650CHU4_SULOH</name>
<dbReference type="RefSeq" id="WP_156014734.1">
    <property type="nucleotide sequence ID" value="NZ_CP045484.1"/>
</dbReference>
<dbReference type="Pfam" id="PF02566">
    <property type="entry name" value="OsmC"/>
    <property type="match status" value="1"/>
</dbReference>
<dbReference type="AlphaFoldDB" id="A0A650CHU4"/>
<dbReference type="InterPro" id="IPR036102">
    <property type="entry name" value="OsmC/Ohrsf"/>
</dbReference>
<sequence length="127" mass="14649">MEFSISLYGDFENPTVEIPGRREKASKLYLEAPLYAFLISIPHCIAEAFESIAKKEGIKIKDCKVRAVYEIDEKQFMLGYPVIKKIKVFIYNSGCTSEELEEMIRKVKRECPIYLSFSEKIEILPGN</sequence>
<dbReference type="InterPro" id="IPR015946">
    <property type="entry name" value="KH_dom-like_a/b"/>
</dbReference>
<reference evidence="1 4" key="2">
    <citation type="submission" date="2020-08" db="EMBL/GenBank/DDBJ databases">
        <title>Genomic Encyclopedia of Type Strains, Phase IV (KMG-IV): sequencing the most valuable type-strain genomes for metagenomic binning, comparative biology and taxonomic classification.</title>
        <authorList>
            <person name="Goeker M."/>
        </authorList>
    </citation>
    <scope>NUCLEOTIDE SEQUENCE [LARGE SCALE GENOMIC DNA]</scope>
    <source>
        <strain evidence="1 4">DSM 12421</strain>
    </source>
</reference>
<dbReference type="OrthoDB" id="43722at2157"/>
<reference evidence="2 3" key="1">
    <citation type="submission" date="2019-10" db="EMBL/GenBank/DDBJ databases">
        <title>Genome Sequences from Six Type Strain Members of the Archaeal Family Sulfolobaceae: Acidianus ambivalens, Acidianus infernus, Metallosphaera prunae, Stygiolobus azoricus, Sulfolobus metallicus, and Sulfurisphaera ohwakuensis.</title>
        <authorList>
            <person name="Counts J.A."/>
            <person name="Kelly R.M."/>
        </authorList>
    </citation>
    <scope>NUCLEOTIDE SEQUENCE [LARGE SCALE GENOMIC DNA]</scope>
    <source>
        <strain evidence="2 3">TA-1</strain>
    </source>
</reference>
<dbReference type="EMBL" id="CP045484">
    <property type="protein sequence ID" value="QGR17245.1"/>
    <property type="molecule type" value="Genomic_DNA"/>
</dbReference>
<dbReference type="GeneID" id="42801303"/>
<gene>
    <name evidence="2" type="ORF">D1869_08615</name>
    <name evidence="1" type="ORF">HNQ62_000007</name>
</gene>
<dbReference type="Gene3D" id="3.30.300.20">
    <property type="match status" value="1"/>
</dbReference>
<dbReference type="SUPFAM" id="SSF82784">
    <property type="entry name" value="OsmC-like"/>
    <property type="match status" value="1"/>
</dbReference>
<accession>A0A650CHU4</accession>
<dbReference type="KEGG" id="soh:D1869_08615"/>
<dbReference type="EMBL" id="JACHFY010000001">
    <property type="protein sequence ID" value="MBB5252289.1"/>
    <property type="molecule type" value="Genomic_DNA"/>
</dbReference>
<evidence type="ECO:0000313" key="1">
    <source>
        <dbReference type="EMBL" id="MBB5252289.1"/>
    </source>
</evidence>
<organism evidence="2 3">
    <name type="scientific">Sulfurisphaera ohwakuensis</name>
    <dbReference type="NCBI Taxonomy" id="69656"/>
    <lineage>
        <taxon>Archaea</taxon>
        <taxon>Thermoproteota</taxon>
        <taxon>Thermoprotei</taxon>
        <taxon>Sulfolobales</taxon>
        <taxon>Sulfolobaceae</taxon>
        <taxon>Sulfurisphaera</taxon>
    </lineage>
</organism>
<dbReference type="Proteomes" id="UP000582213">
    <property type="component" value="Unassembled WGS sequence"/>
</dbReference>
<keyword evidence="3" id="KW-1185">Reference proteome</keyword>
<evidence type="ECO:0000313" key="2">
    <source>
        <dbReference type="EMBL" id="QGR17245.1"/>
    </source>
</evidence>
<dbReference type="InterPro" id="IPR003718">
    <property type="entry name" value="OsmC/Ohr_fam"/>
</dbReference>
<dbReference type="Proteomes" id="UP000427373">
    <property type="component" value="Chromosome"/>
</dbReference>